<feature type="region of interest" description="Disordered" evidence="1">
    <location>
        <begin position="109"/>
        <end position="140"/>
    </location>
</feature>
<dbReference type="Proteomes" id="UP001215598">
    <property type="component" value="Unassembled WGS sequence"/>
</dbReference>
<feature type="compositionally biased region" description="Low complexity" evidence="1">
    <location>
        <begin position="128"/>
        <end position="140"/>
    </location>
</feature>
<keyword evidence="3" id="KW-1185">Reference proteome</keyword>
<protein>
    <recommendedName>
        <fullName evidence="4">SHSP domain-containing protein</fullName>
    </recommendedName>
</protein>
<evidence type="ECO:0000313" key="2">
    <source>
        <dbReference type="EMBL" id="KAJ7721029.1"/>
    </source>
</evidence>
<feature type="compositionally biased region" description="Basic and acidic residues" evidence="1">
    <location>
        <begin position="81"/>
        <end position="90"/>
    </location>
</feature>
<accession>A0AAD7HHR0</accession>
<sequence length="271" mass="29308">MTLNNALPGSCYQRNTSTNQDTIQRSQAVPVGPAKKAATFGVLSVCANRRVPSRVSRRVSGVHIGPSVGGVDRARNPWSFDPRRSSQARVDHISRSRVRSTRIPTLASVVPSNDSRTPSGLPNPHIPASVPHPLSSSFSASAQSPALRKPCPLPSVFTLARPPPTESRCLSLTARSRRVPTPSGYPPLQINSSAAKYTIDIALPTAIKPEMVTITTAKEEKLKIVADAWHLESNCHFEWEIVFPPQDVDIKSICAKFDAQGHLTVSAARCL</sequence>
<feature type="region of interest" description="Disordered" evidence="1">
    <location>
        <begin position="66"/>
        <end position="90"/>
    </location>
</feature>
<reference evidence="2" key="1">
    <citation type="submission" date="2023-03" db="EMBL/GenBank/DDBJ databases">
        <title>Massive genome expansion in bonnet fungi (Mycena s.s.) driven by repeated elements and novel gene families across ecological guilds.</title>
        <authorList>
            <consortium name="Lawrence Berkeley National Laboratory"/>
            <person name="Harder C.B."/>
            <person name="Miyauchi S."/>
            <person name="Viragh M."/>
            <person name="Kuo A."/>
            <person name="Thoen E."/>
            <person name="Andreopoulos B."/>
            <person name="Lu D."/>
            <person name="Skrede I."/>
            <person name="Drula E."/>
            <person name="Henrissat B."/>
            <person name="Morin E."/>
            <person name="Kohler A."/>
            <person name="Barry K."/>
            <person name="LaButti K."/>
            <person name="Morin E."/>
            <person name="Salamov A."/>
            <person name="Lipzen A."/>
            <person name="Mereny Z."/>
            <person name="Hegedus B."/>
            <person name="Baldrian P."/>
            <person name="Stursova M."/>
            <person name="Weitz H."/>
            <person name="Taylor A."/>
            <person name="Grigoriev I.V."/>
            <person name="Nagy L.G."/>
            <person name="Martin F."/>
            <person name="Kauserud H."/>
        </authorList>
    </citation>
    <scope>NUCLEOTIDE SEQUENCE</scope>
    <source>
        <strain evidence="2">CBHHK182m</strain>
    </source>
</reference>
<feature type="region of interest" description="Disordered" evidence="1">
    <location>
        <begin position="1"/>
        <end position="21"/>
    </location>
</feature>
<evidence type="ECO:0000313" key="3">
    <source>
        <dbReference type="Proteomes" id="UP001215598"/>
    </source>
</evidence>
<proteinExistence type="predicted"/>
<feature type="compositionally biased region" description="Polar residues" evidence="1">
    <location>
        <begin position="110"/>
        <end position="120"/>
    </location>
</feature>
<dbReference type="EMBL" id="JARKIB010000234">
    <property type="protein sequence ID" value="KAJ7721029.1"/>
    <property type="molecule type" value="Genomic_DNA"/>
</dbReference>
<evidence type="ECO:0000256" key="1">
    <source>
        <dbReference type="SAM" id="MobiDB-lite"/>
    </source>
</evidence>
<name>A0AAD7HHR0_9AGAR</name>
<evidence type="ECO:0008006" key="4">
    <source>
        <dbReference type="Google" id="ProtNLM"/>
    </source>
</evidence>
<comment type="caution">
    <text evidence="2">The sequence shown here is derived from an EMBL/GenBank/DDBJ whole genome shotgun (WGS) entry which is preliminary data.</text>
</comment>
<organism evidence="2 3">
    <name type="scientific">Mycena metata</name>
    <dbReference type="NCBI Taxonomy" id="1033252"/>
    <lineage>
        <taxon>Eukaryota</taxon>
        <taxon>Fungi</taxon>
        <taxon>Dikarya</taxon>
        <taxon>Basidiomycota</taxon>
        <taxon>Agaricomycotina</taxon>
        <taxon>Agaricomycetes</taxon>
        <taxon>Agaricomycetidae</taxon>
        <taxon>Agaricales</taxon>
        <taxon>Marasmiineae</taxon>
        <taxon>Mycenaceae</taxon>
        <taxon>Mycena</taxon>
    </lineage>
</organism>
<dbReference type="AlphaFoldDB" id="A0AAD7HHR0"/>
<gene>
    <name evidence="2" type="ORF">B0H16DRAFT_1603555</name>
</gene>